<sequence length="141" mass="16653">MINLDQLLYLKTKPTLEANTECVFQTYSIDLPAASNKIIKYLLKQYNLDLHHQVSLTKRFLNINKLVPLYFSQSLILFPIKHKRAPLQIYINAYQITGLSSKGSQTIIYFTNQKYIFVDENYIFIYKKWLEALSLKSFYKV</sequence>
<protein>
    <submittedName>
        <fullName evidence="1">Competence protein ComK</fullName>
    </submittedName>
</protein>
<dbReference type="Pfam" id="PF06338">
    <property type="entry name" value="ComK"/>
    <property type="match status" value="1"/>
</dbReference>
<evidence type="ECO:0000313" key="1">
    <source>
        <dbReference type="EMBL" id="MCU5746835.1"/>
    </source>
</evidence>
<dbReference type="EMBL" id="JAOPKZ010000015">
    <property type="protein sequence ID" value="MCU5746835.1"/>
    <property type="molecule type" value="Genomic_DNA"/>
</dbReference>
<name>A0ABT2QS76_9STAP</name>
<keyword evidence="2" id="KW-1185">Reference proteome</keyword>
<proteinExistence type="predicted"/>
<dbReference type="InterPro" id="IPR010461">
    <property type="entry name" value="ComK"/>
</dbReference>
<organism evidence="1 2">
    <name type="scientific">Staphylococcus marylandisciuri</name>
    <dbReference type="NCBI Taxonomy" id="2981529"/>
    <lineage>
        <taxon>Bacteria</taxon>
        <taxon>Bacillati</taxon>
        <taxon>Bacillota</taxon>
        <taxon>Bacilli</taxon>
        <taxon>Bacillales</taxon>
        <taxon>Staphylococcaceae</taxon>
        <taxon>Staphylococcus</taxon>
    </lineage>
</organism>
<dbReference type="Proteomes" id="UP001209553">
    <property type="component" value="Unassembled WGS sequence"/>
</dbReference>
<reference evidence="1 2" key="1">
    <citation type="journal article" date="2023" name="Int. J. Syst. Evol. Microbiol.">
        <title>Streptococcus sciuri sp. nov., Staphylococcus marylandisciuri sp. nov. and Staphylococcus americanisciuri sp. nov., isolated from faeces of eastern grey squirrel (Sciurus carolinensis).</title>
        <authorList>
            <person name="Volokhov D.V."/>
            <person name="Zagorodnyaya T.A."/>
            <person name="Furtak V.A."/>
            <person name="Nattanmai G."/>
            <person name="Randall L."/>
            <person name="Jose S."/>
            <person name="Gao Y."/>
            <person name="Eisenberg T."/>
            <person name="Delmonte P."/>
            <person name="Blom J."/>
            <person name="Mitchell K.K."/>
        </authorList>
    </citation>
    <scope>NUCLEOTIDE SEQUENCE [LARGE SCALE GENOMIC DNA]</scope>
    <source>
        <strain evidence="1 2">SQ8-PEA</strain>
    </source>
</reference>
<evidence type="ECO:0000313" key="2">
    <source>
        <dbReference type="Proteomes" id="UP001209553"/>
    </source>
</evidence>
<dbReference type="RefSeq" id="WP_262856518.1">
    <property type="nucleotide sequence ID" value="NZ_JAOPKZ010000015.1"/>
</dbReference>
<gene>
    <name evidence="1" type="ORF">N9R04_09120</name>
</gene>
<comment type="caution">
    <text evidence="1">The sequence shown here is derived from an EMBL/GenBank/DDBJ whole genome shotgun (WGS) entry which is preliminary data.</text>
</comment>
<accession>A0ABT2QS76</accession>